<feature type="compositionally biased region" description="Basic and acidic residues" evidence="3">
    <location>
        <begin position="307"/>
        <end position="317"/>
    </location>
</feature>
<evidence type="ECO:0000259" key="4">
    <source>
        <dbReference type="PROSITE" id="PS50090"/>
    </source>
</evidence>
<protein>
    <submittedName>
        <fullName evidence="6">Uncharacterized protein</fullName>
    </submittedName>
</protein>
<dbReference type="CDD" id="cd00167">
    <property type="entry name" value="SANT"/>
    <property type="match status" value="2"/>
</dbReference>
<reference evidence="6" key="1">
    <citation type="submission" date="2020-06" db="EMBL/GenBank/DDBJ databases">
        <title>WGS assembly of Ceratodon purpureus strain R40.</title>
        <authorList>
            <person name="Carey S.B."/>
            <person name="Jenkins J."/>
            <person name="Shu S."/>
            <person name="Lovell J.T."/>
            <person name="Sreedasyam A."/>
            <person name="Maumus F."/>
            <person name="Tiley G.P."/>
            <person name="Fernandez-Pozo N."/>
            <person name="Barry K."/>
            <person name="Chen C."/>
            <person name="Wang M."/>
            <person name="Lipzen A."/>
            <person name="Daum C."/>
            <person name="Saski C.A."/>
            <person name="Payton A.C."/>
            <person name="Mcbreen J.C."/>
            <person name="Conrad R.E."/>
            <person name="Kollar L.M."/>
            <person name="Olsson S."/>
            <person name="Huttunen S."/>
            <person name="Landis J.B."/>
            <person name="Wickett N.J."/>
            <person name="Johnson M.G."/>
            <person name="Rensing S.A."/>
            <person name="Grimwood J."/>
            <person name="Schmutz J."/>
            <person name="Mcdaniel S.F."/>
        </authorList>
    </citation>
    <scope>NUCLEOTIDE SEQUENCE</scope>
    <source>
        <strain evidence="6">R40</strain>
    </source>
</reference>
<keyword evidence="2" id="KW-0238">DNA-binding</keyword>
<feature type="region of interest" description="Disordered" evidence="3">
    <location>
        <begin position="435"/>
        <end position="455"/>
    </location>
</feature>
<feature type="domain" description="HTH myb-type" evidence="5">
    <location>
        <begin position="332"/>
        <end position="387"/>
    </location>
</feature>
<dbReference type="GO" id="GO:0000981">
    <property type="term" value="F:DNA-binding transcription factor activity, RNA polymerase II-specific"/>
    <property type="evidence" value="ECO:0007669"/>
    <property type="project" value="TreeGrafter"/>
</dbReference>
<evidence type="ECO:0000256" key="2">
    <source>
        <dbReference type="ARBA" id="ARBA00023125"/>
    </source>
</evidence>
<evidence type="ECO:0000256" key="1">
    <source>
        <dbReference type="ARBA" id="ARBA00022737"/>
    </source>
</evidence>
<dbReference type="AlphaFoldDB" id="A0A8T0ISR4"/>
<dbReference type="InterPro" id="IPR009057">
    <property type="entry name" value="Homeodomain-like_sf"/>
</dbReference>
<feature type="region of interest" description="Disordered" evidence="3">
    <location>
        <begin position="480"/>
        <end position="542"/>
    </location>
</feature>
<dbReference type="PANTHER" id="PTHR45614:SF218">
    <property type="entry name" value="TRANSCRIPTION FACTOR MYB119-RELATED"/>
    <property type="match status" value="1"/>
</dbReference>
<name>A0A8T0ISR4_CERPU</name>
<accession>A0A8T0ISR4</accession>
<keyword evidence="7" id="KW-1185">Reference proteome</keyword>
<proteinExistence type="predicted"/>
<dbReference type="PANTHER" id="PTHR45614">
    <property type="entry name" value="MYB PROTEIN-RELATED"/>
    <property type="match status" value="1"/>
</dbReference>
<dbReference type="EMBL" id="CM026422">
    <property type="protein sequence ID" value="KAG0586760.1"/>
    <property type="molecule type" value="Genomic_DNA"/>
</dbReference>
<dbReference type="Gene3D" id="1.10.10.60">
    <property type="entry name" value="Homeodomain-like"/>
    <property type="match status" value="2"/>
</dbReference>
<feature type="domain" description="Myb-like" evidence="4">
    <location>
        <begin position="332"/>
        <end position="383"/>
    </location>
</feature>
<feature type="domain" description="HTH myb-type" evidence="5">
    <location>
        <begin position="388"/>
        <end position="438"/>
    </location>
</feature>
<keyword evidence="1" id="KW-0677">Repeat</keyword>
<evidence type="ECO:0000313" key="7">
    <source>
        <dbReference type="Proteomes" id="UP000822688"/>
    </source>
</evidence>
<dbReference type="GO" id="GO:0005634">
    <property type="term" value="C:nucleus"/>
    <property type="evidence" value="ECO:0007669"/>
    <property type="project" value="TreeGrafter"/>
</dbReference>
<dbReference type="InterPro" id="IPR017930">
    <property type="entry name" value="Myb_dom"/>
</dbReference>
<dbReference type="GO" id="GO:0000978">
    <property type="term" value="F:RNA polymerase II cis-regulatory region sequence-specific DNA binding"/>
    <property type="evidence" value="ECO:0007669"/>
    <property type="project" value="TreeGrafter"/>
</dbReference>
<gene>
    <name evidence="6" type="ORF">KC19_2G115000</name>
</gene>
<evidence type="ECO:0000259" key="5">
    <source>
        <dbReference type="PROSITE" id="PS51294"/>
    </source>
</evidence>
<dbReference type="InterPro" id="IPR001005">
    <property type="entry name" value="SANT/Myb"/>
</dbReference>
<organism evidence="6 7">
    <name type="scientific">Ceratodon purpureus</name>
    <name type="common">Fire moss</name>
    <name type="synonym">Dicranum purpureum</name>
    <dbReference type="NCBI Taxonomy" id="3225"/>
    <lineage>
        <taxon>Eukaryota</taxon>
        <taxon>Viridiplantae</taxon>
        <taxon>Streptophyta</taxon>
        <taxon>Embryophyta</taxon>
        <taxon>Bryophyta</taxon>
        <taxon>Bryophytina</taxon>
        <taxon>Bryopsida</taxon>
        <taxon>Dicranidae</taxon>
        <taxon>Pseudoditrichales</taxon>
        <taxon>Ditrichaceae</taxon>
        <taxon>Ceratodon</taxon>
    </lineage>
</organism>
<dbReference type="SUPFAM" id="SSF46689">
    <property type="entry name" value="Homeodomain-like"/>
    <property type="match status" value="1"/>
</dbReference>
<dbReference type="SMART" id="SM00717">
    <property type="entry name" value="SANT"/>
    <property type="match status" value="2"/>
</dbReference>
<dbReference type="PROSITE" id="PS50090">
    <property type="entry name" value="MYB_LIKE"/>
    <property type="match status" value="2"/>
</dbReference>
<feature type="region of interest" description="Disordered" evidence="3">
    <location>
        <begin position="307"/>
        <end position="335"/>
    </location>
</feature>
<sequence>MISAPAEIGVEIAVGDTKMSSKNSGLTAYGSFASNSAMLEGWDSQYNTLGSSLQNQIVGSLHLVSGLTSCSRGASSNAKHHELMSATGKLYAKGPDAAALQQAPASTLFTRDPLNLRKPGSWRLDRLQEGGIYQSQESSDIDMDFRQDFVATEAAAAFLLDGQWDSGTNSVSVAGIWGPAKRAKTQHQGELTNLLQGPLLVTGYMNFETGEDGRMNDVGVDTVANPKGVQSYHNQVLVDSEKWPGKGFGGELHDLHMPENQQSNRKRHLELDSSCEESILSCQFGSGFEGLGSEDQKLTARDAYEEFNPDQHDEPFSNKRSVKRSSKGGPRRPNIIKGQWTIEEDRYLMELVKKHGQQRWTVIADYLHGRIGKQCRERWHNHLRPDIKRDGWSTEEEEALVMAHNELGNRWADIAKLIPGRTENAIKNHWNATMRRKDLRRKHRKPGDGSSEGAKVVPRCTILRDYQQKVVGKVATFSKLDRDSSVPQSPHSNLSQRSQSIEKTGSTEGKQPLHAMCTSEKGRNEEVTTTLDYSAAPQRSLPLQPASYGSSYLTPSVSADWSPCGGKENGGYSRPPAALPKFPDTTKLDGHLYDDSLGEWDARANCDNGTWNHKGTSGDHILQQTLDHSTHISSIQDFRENSLPRTVQHQHITTTGIPSAVLDSTALPQLECRYQMAGSNPLAMEYLSPVNSFQSNSYFGDSCSDIGVTKLQVHHQHEQIPHMQAHQPPGIQAHLHGNSMVMTSFGFPVHEPWRPNQGELLPIARGRHNGSLRVLAAAAGELDLMELVAS</sequence>
<feature type="domain" description="Myb-like" evidence="4">
    <location>
        <begin position="384"/>
        <end position="434"/>
    </location>
</feature>
<dbReference type="Proteomes" id="UP000822688">
    <property type="component" value="Chromosome 2"/>
</dbReference>
<feature type="compositionally biased region" description="Basic residues" evidence="3">
    <location>
        <begin position="320"/>
        <end position="330"/>
    </location>
</feature>
<dbReference type="InterPro" id="IPR050560">
    <property type="entry name" value="MYB_TF"/>
</dbReference>
<evidence type="ECO:0000256" key="3">
    <source>
        <dbReference type="SAM" id="MobiDB-lite"/>
    </source>
</evidence>
<dbReference type="FunFam" id="1.10.10.60:FF:000010">
    <property type="entry name" value="Transcriptional activator Myb isoform A"/>
    <property type="match status" value="1"/>
</dbReference>
<dbReference type="PROSITE" id="PS51294">
    <property type="entry name" value="HTH_MYB"/>
    <property type="match status" value="2"/>
</dbReference>
<evidence type="ECO:0000313" key="6">
    <source>
        <dbReference type="EMBL" id="KAG0586760.1"/>
    </source>
</evidence>
<feature type="compositionally biased region" description="Polar residues" evidence="3">
    <location>
        <begin position="485"/>
        <end position="509"/>
    </location>
</feature>
<comment type="caution">
    <text evidence="6">The sequence shown here is derived from an EMBL/GenBank/DDBJ whole genome shotgun (WGS) entry which is preliminary data.</text>
</comment>
<dbReference type="Pfam" id="PF13921">
    <property type="entry name" value="Myb_DNA-bind_6"/>
    <property type="match status" value="1"/>
</dbReference>